<sequence length="430" mass="46828">MAYLMTDVAAGSNAALQMQKNMAAAPYVQQETAAAAEETQLKLQQDRIKAQYAGQQAAVEQQQAQANLEKTRLNTMVVESGFKAGEEAKNKLIQLAETPEWKAADDSGRMRLAAATQMASGDVINGTNSLKGAELLDAKRVATEAKQLAMQDEALGKANAALQAVPDADVGAYFDRLPEANKKAVIDQVGQANWNSYDGKQKKQVVSALLMNAKGQTNMQLKEVEVVKAQIAADSRERIEQSREDTRIVLRAMGDASKSDRSMRDWNIFVRAQETLEKSGEKAIVPLDKAVEAAQAKLDKTYFFDAGETAELSKAVAKRDEFKRTQLQKELNLAVSAPDNPAKQVTIDALKTQLKMYPDTEVKPTPVPEDKPAAPKAKSMLDILPAKPSAPSNKVDSGLQSKVEASGIKYEPTKYDYRVAPDGSIQRKAK</sequence>
<protein>
    <submittedName>
        <fullName evidence="1">Uncharacterized protein</fullName>
    </submittedName>
</protein>
<reference evidence="1" key="1">
    <citation type="submission" date="2020-05" db="EMBL/GenBank/DDBJ databases">
        <authorList>
            <person name="Chiriac C."/>
            <person name="Salcher M."/>
            <person name="Ghai R."/>
            <person name="Kavagutti S V."/>
        </authorList>
    </citation>
    <scope>NUCLEOTIDE SEQUENCE</scope>
</reference>
<name>A0A6J5PD33_9CAUD</name>
<proteinExistence type="predicted"/>
<gene>
    <name evidence="1" type="ORF">UFOVP907_14</name>
</gene>
<dbReference type="EMBL" id="LR796857">
    <property type="protein sequence ID" value="CAB4169769.1"/>
    <property type="molecule type" value="Genomic_DNA"/>
</dbReference>
<organism evidence="1">
    <name type="scientific">uncultured Caudovirales phage</name>
    <dbReference type="NCBI Taxonomy" id="2100421"/>
    <lineage>
        <taxon>Viruses</taxon>
        <taxon>Duplodnaviria</taxon>
        <taxon>Heunggongvirae</taxon>
        <taxon>Uroviricota</taxon>
        <taxon>Caudoviricetes</taxon>
        <taxon>Peduoviridae</taxon>
        <taxon>Maltschvirus</taxon>
        <taxon>Maltschvirus maltsch</taxon>
    </lineage>
</organism>
<evidence type="ECO:0000313" key="1">
    <source>
        <dbReference type="EMBL" id="CAB4169769.1"/>
    </source>
</evidence>
<accession>A0A6J5PD33</accession>